<organism evidence="1">
    <name type="scientific">uncultured Caudovirales phage</name>
    <dbReference type="NCBI Taxonomy" id="2100421"/>
    <lineage>
        <taxon>Viruses</taxon>
        <taxon>Duplodnaviria</taxon>
        <taxon>Heunggongvirae</taxon>
        <taxon>Uroviricota</taxon>
        <taxon>Caudoviricetes</taxon>
        <taxon>Peduoviridae</taxon>
        <taxon>Maltschvirus</taxon>
        <taxon>Maltschvirus maltsch</taxon>
    </lineage>
</organism>
<evidence type="ECO:0000313" key="1">
    <source>
        <dbReference type="EMBL" id="CAB4130367.1"/>
    </source>
</evidence>
<protein>
    <submittedName>
        <fullName evidence="1">Uncharacterized protein</fullName>
    </submittedName>
</protein>
<proteinExistence type="predicted"/>
<sequence>MTMYNSIVIAICGISDVMCEDVYWGAIRK</sequence>
<dbReference type="EMBL" id="LR796237">
    <property type="protein sequence ID" value="CAB4130367.1"/>
    <property type="molecule type" value="Genomic_DNA"/>
</dbReference>
<name>A0A6J5LBB4_9CAUD</name>
<reference evidence="1" key="1">
    <citation type="submission" date="2020-04" db="EMBL/GenBank/DDBJ databases">
        <authorList>
            <person name="Chiriac C."/>
            <person name="Salcher M."/>
            <person name="Ghai R."/>
            <person name="Kavagutti S V."/>
        </authorList>
    </citation>
    <scope>NUCLEOTIDE SEQUENCE</scope>
</reference>
<accession>A0A6J5LBB4</accession>
<gene>
    <name evidence="1" type="ORF">UFOVP116_417</name>
</gene>